<keyword evidence="2" id="KW-0576">Peroxisome</keyword>
<dbReference type="Gene3D" id="3.90.226.10">
    <property type="entry name" value="2-enoyl-CoA Hydratase, Chain A, domain 1"/>
    <property type="match status" value="1"/>
</dbReference>
<organism evidence="4 5">
    <name type="scientific">Thalassotalea castellviae</name>
    <dbReference type="NCBI Taxonomy" id="3075612"/>
    <lineage>
        <taxon>Bacteria</taxon>
        <taxon>Pseudomonadati</taxon>
        <taxon>Pseudomonadota</taxon>
        <taxon>Gammaproteobacteria</taxon>
        <taxon>Alteromonadales</taxon>
        <taxon>Colwelliaceae</taxon>
        <taxon>Thalassotalea</taxon>
    </lineage>
</organism>
<dbReference type="SUPFAM" id="SSF52096">
    <property type="entry name" value="ClpP/crotonase"/>
    <property type="match status" value="1"/>
</dbReference>
<dbReference type="RefSeq" id="WP_311583919.1">
    <property type="nucleotide sequence ID" value="NZ_JAVRIF010000010.1"/>
</dbReference>
<sequence length="246" mass="26656">MDNLILSEIENNVLTITLNRFDKKNALNTVMYQTLCETFNHAQTNASIHCVLIQGNEHCFCAGNDLADFLQHADSQEELAAFAFVKTLASFTKPIVAAVAGPAVGIGTTMLLHCDMVFSTADAKFKLPFSQLGLCPEAASSVLLPLRIGHNKAFELLVLGDLFTGQQAYNYGIVNAICLADELLLTAKKSAKYIASLPADATQTSRALMKQATQSQVLSAIEKEGAEFARLVKTDTCKKILASFFN</sequence>
<dbReference type="Proteomes" id="UP001266357">
    <property type="component" value="Unassembled WGS sequence"/>
</dbReference>
<evidence type="ECO:0000313" key="5">
    <source>
        <dbReference type="Proteomes" id="UP001266357"/>
    </source>
</evidence>
<protein>
    <submittedName>
        <fullName evidence="4">Enoyl-CoA hydratase-related protein</fullName>
    </submittedName>
</protein>
<comment type="caution">
    <text evidence="4">The sequence shown here is derived from an EMBL/GenBank/DDBJ whole genome shotgun (WGS) entry which is preliminary data.</text>
</comment>
<dbReference type="InterPro" id="IPR001753">
    <property type="entry name" value="Enoyl-CoA_hydra/iso"/>
</dbReference>
<keyword evidence="3" id="KW-0413">Isomerase</keyword>
<evidence type="ECO:0000256" key="2">
    <source>
        <dbReference type="ARBA" id="ARBA00023140"/>
    </source>
</evidence>
<name>A0ABU3A440_9GAMM</name>
<dbReference type="InterPro" id="IPR029045">
    <property type="entry name" value="ClpP/crotonase-like_dom_sf"/>
</dbReference>
<proteinExistence type="predicted"/>
<evidence type="ECO:0000256" key="1">
    <source>
        <dbReference type="ARBA" id="ARBA00004275"/>
    </source>
</evidence>
<reference evidence="4 5" key="1">
    <citation type="submission" date="2023-09" db="EMBL/GenBank/DDBJ databases">
        <authorList>
            <person name="Rey-Velasco X."/>
        </authorList>
    </citation>
    <scope>NUCLEOTIDE SEQUENCE [LARGE SCALE GENOMIC DNA]</scope>
    <source>
        <strain evidence="4 5">W431</strain>
    </source>
</reference>
<dbReference type="InterPro" id="IPR051053">
    <property type="entry name" value="ECH/Chromodomain_protein"/>
</dbReference>
<evidence type="ECO:0000256" key="3">
    <source>
        <dbReference type="ARBA" id="ARBA00023235"/>
    </source>
</evidence>
<accession>A0ABU3A440</accession>
<dbReference type="EMBL" id="JAVRIF010000010">
    <property type="protein sequence ID" value="MDT0604943.1"/>
    <property type="molecule type" value="Genomic_DNA"/>
</dbReference>
<dbReference type="CDD" id="cd06558">
    <property type="entry name" value="crotonase-like"/>
    <property type="match status" value="1"/>
</dbReference>
<dbReference type="PANTHER" id="PTHR43684:SF1">
    <property type="entry name" value="ENOYL-COA DELTA ISOMERASE 2"/>
    <property type="match status" value="1"/>
</dbReference>
<keyword evidence="5" id="KW-1185">Reference proteome</keyword>
<dbReference type="Pfam" id="PF00378">
    <property type="entry name" value="ECH_1"/>
    <property type="match status" value="1"/>
</dbReference>
<dbReference type="PANTHER" id="PTHR43684">
    <property type="match status" value="1"/>
</dbReference>
<evidence type="ECO:0000313" key="4">
    <source>
        <dbReference type="EMBL" id="MDT0604943.1"/>
    </source>
</evidence>
<gene>
    <name evidence="4" type="ORF">RM573_15175</name>
</gene>
<comment type="subcellular location">
    <subcellularLocation>
        <location evidence="1">Peroxisome</location>
    </subcellularLocation>
</comment>